<proteinExistence type="predicted"/>
<sequence>MPGARRLGRLPIHARRVHVDEKEADAFLLCDVASVSGNIDARDMDRCDAPSAHQVFWRTIKSTAEEGSSVVAAELAGDRTSVEGNAVRYRSPIEHAKYLARVEARYPNAAFPVDTDTVRLSIAHVRVHATPRQISVCIAIETGEPIRPRLSDDKGPASILQDHPVREVKAACGYSCGSIRIDDKKISRTFRCAAKQVVTKVADITLTVDIHDEVVEVGWRERRQIRVPHQIAVDDPLQLAIGHGDDDR</sequence>
<comment type="caution">
    <text evidence="1">The sequence shown here is derived from an EMBL/GenBank/DDBJ whole genome shotgun (WGS) entry which is preliminary data.</text>
</comment>
<reference evidence="1 2" key="1">
    <citation type="submission" date="2014-03" db="EMBL/GenBank/DDBJ databases">
        <title>Draft Genome Sequences of Four Burkholderia Strains.</title>
        <authorList>
            <person name="Liu X.Y."/>
            <person name="Li C.X."/>
            <person name="Xu J.H."/>
        </authorList>
    </citation>
    <scope>NUCLEOTIDE SEQUENCE [LARGE SCALE GENOMIC DNA]</scope>
    <source>
        <strain evidence="1 2">DSM 50014</strain>
    </source>
</reference>
<name>A0A069PMD4_9BURK</name>
<dbReference type="EMBL" id="JFHC01000024">
    <property type="protein sequence ID" value="KDR41755.1"/>
    <property type="molecule type" value="Genomic_DNA"/>
</dbReference>
<evidence type="ECO:0000313" key="1">
    <source>
        <dbReference type="EMBL" id="KDR41755.1"/>
    </source>
</evidence>
<protein>
    <submittedName>
        <fullName evidence="1">Uncharacterized protein</fullName>
    </submittedName>
</protein>
<dbReference type="Proteomes" id="UP000027466">
    <property type="component" value="Unassembled WGS sequence"/>
</dbReference>
<accession>A0A069PMD4</accession>
<organism evidence="1 2">
    <name type="scientific">Caballeronia glathei</name>
    <dbReference type="NCBI Taxonomy" id="60547"/>
    <lineage>
        <taxon>Bacteria</taxon>
        <taxon>Pseudomonadati</taxon>
        <taxon>Pseudomonadota</taxon>
        <taxon>Betaproteobacteria</taxon>
        <taxon>Burkholderiales</taxon>
        <taxon>Burkholderiaceae</taxon>
        <taxon>Caballeronia</taxon>
    </lineage>
</organism>
<evidence type="ECO:0000313" key="2">
    <source>
        <dbReference type="Proteomes" id="UP000027466"/>
    </source>
</evidence>
<keyword evidence="2" id="KW-1185">Reference proteome</keyword>
<dbReference type="AlphaFoldDB" id="A0A069PMD4"/>
<gene>
    <name evidence="1" type="ORF">BG61_15480</name>
</gene>